<protein>
    <submittedName>
        <fullName evidence="1">Uncharacterized protein</fullName>
    </submittedName>
</protein>
<organism evidence="1 2">
    <name type="scientific">Cohnella fermenti</name>
    <dbReference type="NCBI Taxonomy" id="2565925"/>
    <lineage>
        <taxon>Bacteria</taxon>
        <taxon>Bacillati</taxon>
        <taxon>Bacillota</taxon>
        <taxon>Bacilli</taxon>
        <taxon>Bacillales</taxon>
        <taxon>Paenibacillaceae</taxon>
        <taxon>Cohnella</taxon>
    </lineage>
</organism>
<accession>A0A4S4BFY4</accession>
<proteinExistence type="predicted"/>
<name>A0A4S4BFY4_9BACL</name>
<dbReference type="RefSeq" id="WP_136373468.1">
    <property type="nucleotide sequence ID" value="NZ_SSOB01000058.1"/>
</dbReference>
<evidence type="ECO:0000313" key="2">
    <source>
        <dbReference type="Proteomes" id="UP000310636"/>
    </source>
</evidence>
<keyword evidence="2" id="KW-1185">Reference proteome</keyword>
<evidence type="ECO:0000313" key="1">
    <source>
        <dbReference type="EMBL" id="THF73297.1"/>
    </source>
</evidence>
<dbReference type="Proteomes" id="UP000310636">
    <property type="component" value="Unassembled WGS sequence"/>
</dbReference>
<reference evidence="1 2" key="1">
    <citation type="submission" date="2019-04" db="EMBL/GenBank/DDBJ databases">
        <title>Cohnella sp. nov. isolated from preserved vegetables.</title>
        <authorList>
            <person name="Lin S.-Y."/>
            <person name="Hung M.-H."/>
            <person name="Young C.-C."/>
        </authorList>
    </citation>
    <scope>NUCLEOTIDE SEQUENCE [LARGE SCALE GENOMIC DNA]</scope>
    <source>
        <strain evidence="1 2">CC-MHH1044</strain>
    </source>
</reference>
<dbReference type="EMBL" id="SSOB01000058">
    <property type="protein sequence ID" value="THF73297.1"/>
    <property type="molecule type" value="Genomic_DNA"/>
</dbReference>
<comment type="caution">
    <text evidence="1">The sequence shown here is derived from an EMBL/GenBank/DDBJ whole genome shotgun (WGS) entry which is preliminary data.</text>
</comment>
<gene>
    <name evidence="1" type="ORF">E6C55_29695</name>
</gene>
<dbReference type="AlphaFoldDB" id="A0A4S4BFY4"/>
<sequence>MNGVYFANGYLLIPYWSPQLSSLSYNNDSAPRRRALQPDSPDAPNSSEPPLLIFQQPLIISMWKYFDVLYKNYEEYRDQKCIKFIETDYKCEEINFFGTKITLGCGGQPGKQEWPCKYRRILRIQLRVNARDPNPSTQHLLDSLNCFKNAPNAAKKFDEIVSLDAGRVIREDTLEKARAEALNTYIEEVRNCIPSEHRNWFNTLEFSITTMPTVIEDFKNITPDPPLPPGARPI</sequence>